<dbReference type="PANTHER" id="PTHR42948">
    <property type="entry name" value="TRANSPORTER"/>
    <property type="match status" value="1"/>
</dbReference>
<feature type="transmembrane region" description="Helical" evidence="7">
    <location>
        <begin position="392"/>
        <end position="409"/>
    </location>
</feature>
<dbReference type="GO" id="GO:0015293">
    <property type="term" value="F:symporter activity"/>
    <property type="evidence" value="ECO:0007669"/>
    <property type="project" value="UniProtKB-KW"/>
</dbReference>
<dbReference type="PROSITE" id="PS50267">
    <property type="entry name" value="NA_NEUROTRAN_SYMP_3"/>
    <property type="match status" value="1"/>
</dbReference>
<evidence type="ECO:0000256" key="5">
    <source>
        <dbReference type="ARBA" id="ARBA00023136"/>
    </source>
</evidence>
<feature type="transmembrane region" description="Helical" evidence="7">
    <location>
        <begin position="152"/>
        <end position="175"/>
    </location>
</feature>
<comment type="caution">
    <text evidence="8">The sequence shown here is derived from an EMBL/GenBank/DDBJ whole genome shotgun (WGS) entry which is preliminary data.</text>
</comment>
<keyword evidence="6" id="KW-0769">Symport</keyword>
<evidence type="ECO:0000313" key="8">
    <source>
        <dbReference type="EMBL" id="ODC03732.1"/>
    </source>
</evidence>
<dbReference type="InterPro" id="IPR000175">
    <property type="entry name" value="Na/ntran_symport"/>
</dbReference>
<dbReference type="InterPro" id="IPR037272">
    <property type="entry name" value="SNS_sf"/>
</dbReference>
<evidence type="ECO:0000313" key="9">
    <source>
        <dbReference type="Proteomes" id="UP000094291"/>
    </source>
</evidence>
<dbReference type="Proteomes" id="UP000094291">
    <property type="component" value="Unassembled WGS sequence"/>
</dbReference>
<proteinExistence type="inferred from homology"/>
<dbReference type="PROSITE" id="PS00610">
    <property type="entry name" value="NA_NEUROTRAN_SYMP_1"/>
    <property type="match status" value="1"/>
</dbReference>
<feature type="transmembrane region" description="Helical" evidence="7">
    <location>
        <begin position="301"/>
        <end position="328"/>
    </location>
</feature>
<evidence type="ECO:0000256" key="2">
    <source>
        <dbReference type="ARBA" id="ARBA00022448"/>
    </source>
</evidence>
<dbReference type="PANTHER" id="PTHR42948:SF1">
    <property type="entry name" value="TRANSPORTER"/>
    <property type="match status" value="1"/>
</dbReference>
<feature type="transmembrane region" description="Helical" evidence="7">
    <location>
        <begin position="259"/>
        <end position="281"/>
    </location>
</feature>
<dbReference type="EMBL" id="MDTQ01000001">
    <property type="protein sequence ID" value="ODC03732.1"/>
    <property type="molecule type" value="Genomic_DNA"/>
</dbReference>
<dbReference type="PRINTS" id="PR00176">
    <property type="entry name" value="NANEUSMPORT"/>
</dbReference>
<comment type="similarity">
    <text evidence="6">Belongs to the sodium:neurotransmitter symporter (SNF) (TC 2.A.22) family.</text>
</comment>
<feature type="transmembrane region" description="Helical" evidence="7">
    <location>
        <begin position="349"/>
        <end position="372"/>
    </location>
</feature>
<dbReference type="GO" id="GO:0016020">
    <property type="term" value="C:membrane"/>
    <property type="evidence" value="ECO:0007669"/>
    <property type="project" value="UniProtKB-SubCell"/>
</dbReference>
<keyword evidence="5 7" id="KW-0472">Membrane</keyword>
<dbReference type="SUPFAM" id="SSF161070">
    <property type="entry name" value="SNF-like"/>
    <property type="match status" value="1"/>
</dbReference>
<keyword evidence="4 7" id="KW-1133">Transmembrane helix</keyword>
<organism evidence="8 9">
    <name type="scientific">Terasakiispira papahanaumokuakeensis</name>
    <dbReference type="NCBI Taxonomy" id="197479"/>
    <lineage>
        <taxon>Bacteria</taxon>
        <taxon>Pseudomonadati</taxon>
        <taxon>Pseudomonadota</taxon>
        <taxon>Gammaproteobacteria</taxon>
        <taxon>Oceanospirillales</taxon>
        <taxon>Terasakiispira</taxon>
    </lineage>
</organism>
<evidence type="ECO:0000256" key="3">
    <source>
        <dbReference type="ARBA" id="ARBA00022692"/>
    </source>
</evidence>
<dbReference type="NCBIfam" id="NF037979">
    <property type="entry name" value="Na_transp"/>
    <property type="match status" value="1"/>
</dbReference>
<dbReference type="InterPro" id="IPR047218">
    <property type="entry name" value="YocR/YhdH-like"/>
</dbReference>
<name>A0A1E2VA50_9GAMM</name>
<evidence type="ECO:0000256" key="6">
    <source>
        <dbReference type="RuleBase" id="RU003732"/>
    </source>
</evidence>
<protein>
    <recommendedName>
        <fullName evidence="6">Transporter</fullName>
    </recommendedName>
</protein>
<comment type="subcellular location">
    <subcellularLocation>
        <location evidence="1">Membrane</location>
        <topology evidence="1">Multi-pass membrane protein</topology>
    </subcellularLocation>
</comment>
<sequence>MAQTDKPHTLWLGRWGFFLAATGSAVGLGNIWKFPYMTGENGGGAFVLIYLVCILLVGIPLMMTEIMMGRRGRSNPIDAVRKVAIEGGASPLWRIVGMMSMLSGFLILTFYAVVAGWSFEYVLTMASGQLSGASPELVGQTFGQFLESPGRLLIWDTLIVVITMTIVGLGVQGGVERNVGWMMPGMVVLLIAMVIYAGNSGGFIDGLTFLFAFDFSKITPTGILSALGHAFFTLSLAAGAIIAYGAYLPQDKSIVKTTLTVAFADTAIALLAGMAIFPIVFANGLETGSGPGLLFVTLPTAFAQMPFGSLFGTIFFVMLVLAALTSSISMVEASMAMVTERFGWSRPKAAVILGLLVWLLSLGTIVSFNIGADWKLFGRTIFENIDYLTANLLMPLGGLLMAILAAWILPRKITANELNMGNTYTMWLWVLRLVTPTCIVLIFAQQLGLIQFS</sequence>
<evidence type="ECO:0000256" key="4">
    <source>
        <dbReference type="ARBA" id="ARBA00022989"/>
    </source>
</evidence>
<feature type="transmembrane region" description="Helical" evidence="7">
    <location>
        <begin position="12"/>
        <end position="32"/>
    </location>
</feature>
<keyword evidence="9" id="KW-1185">Reference proteome</keyword>
<dbReference type="OrthoDB" id="9762833at2"/>
<evidence type="ECO:0000256" key="7">
    <source>
        <dbReference type="SAM" id="Phobius"/>
    </source>
</evidence>
<feature type="transmembrane region" description="Helical" evidence="7">
    <location>
        <begin position="187"/>
        <end position="211"/>
    </location>
</feature>
<evidence type="ECO:0000256" key="1">
    <source>
        <dbReference type="ARBA" id="ARBA00004141"/>
    </source>
</evidence>
<feature type="transmembrane region" description="Helical" evidence="7">
    <location>
        <begin position="95"/>
        <end position="119"/>
    </location>
</feature>
<dbReference type="RefSeq" id="WP_068998199.1">
    <property type="nucleotide sequence ID" value="NZ_MDTQ01000001.1"/>
</dbReference>
<dbReference type="Pfam" id="PF00209">
    <property type="entry name" value="SNF"/>
    <property type="match status" value="2"/>
</dbReference>
<dbReference type="AlphaFoldDB" id="A0A1E2VA50"/>
<feature type="transmembrane region" description="Helical" evidence="7">
    <location>
        <begin position="223"/>
        <end position="247"/>
    </location>
</feature>
<feature type="transmembrane region" description="Helical" evidence="7">
    <location>
        <begin position="44"/>
        <end position="63"/>
    </location>
</feature>
<dbReference type="CDD" id="cd10336">
    <property type="entry name" value="SLC6sbd_Tyt1-Like"/>
    <property type="match status" value="1"/>
</dbReference>
<keyword evidence="2 6" id="KW-0813">Transport</keyword>
<keyword evidence="3 6" id="KW-0812">Transmembrane</keyword>
<dbReference type="STRING" id="197479.BFW38_09445"/>
<accession>A0A1E2VA50</accession>
<feature type="transmembrane region" description="Helical" evidence="7">
    <location>
        <begin position="429"/>
        <end position="450"/>
    </location>
</feature>
<reference evidence="8 9" key="1">
    <citation type="submission" date="2016-08" db="EMBL/GenBank/DDBJ databases">
        <authorList>
            <person name="Seilhamer J.J."/>
        </authorList>
    </citation>
    <scope>NUCLEOTIDE SEQUENCE [LARGE SCALE GENOMIC DNA]</scope>
    <source>
        <strain evidence="8 9">PH27A</strain>
    </source>
</reference>
<gene>
    <name evidence="8" type="ORF">BFW38_09445</name>
</gene>